<dbReference type="KEGG" id="pacr:FXN63_01225"/>
<dbReference type="Pfam" id="PF13946">
    <property type="entry name" value="DUF4214"/>
    <property type="match status" value="1"/>
</dbReference>
<accession>A0A5C0AR71</accession>
<dbReference type="SUPFAM" id="SSF141072">
    <property type="entry name" value="CalX-like"/>
    <property type="match status" value="2"/>
</dbReference>
<dbReference type="Gene3D" id="2.60.40.10">
    <property type="entry name" value="Immunoglobulins"/>
    <property type="match status" value="4"/>
</dbReference>
<dbReference type="GO" id="GO:0005509">
    <property type="term" value="F:calcium ion binding"/>
    <property type="evidence" value="ECO:0007669"/>
    <property type="project" value="InterPro"/>
</dbReference>
<dbReference type="Gene3D" id="2.150.10.10">
    <property type="entry name" value="Serralysin-like metalloprotease, C-terminal"/>
    <property type="match status" value="1"/>
</dbReference>
<dbReference type="PRINTS" id="PR00313">
    <property type="entry name" value="CABNDNGRPT"/>
</dbReference>
<protein>
    <submittedName>
        <fullName evidence="5">DUF4214 domain-containing protein</fullName>
    </submittedName>
</protein>
<evidence type="ECO:0000256" key="3">
    <source>
        <dbReference type="ARBA" id="ARBA00022837"/>
    </source>
</evidence>
<dbReference type="InterPro" id="IPR011049">
    <property type="entry name" value="Serralysin-like_metalloprot_C"/>
</dbReference>
<dbReference type="InterPro" id="IPR025282">
    <property type="entry name" value="DUF4214"/>
</dbReference>
<dbReference type="Gene3D" id="2.60.40.2030">
    <property type="match status" value="2"/>
</dbReference>
<sequence>MSYSTQTGTINIESPVDSISSYEATGLAGGGIASLYTRSSSGNPAQYFLEMFDASGTQIGQLISLRGFVSTTMENYTFRVLGLSDGKVAVAYYKPSTTGVGPGNAYFFVVDQSGNKVVADTQINTFTGSSLTRALDLVELENGNIAFSYQRADNASHATRVFTPTGTAVSAETLASNSISSLSAIAANKNGGYIVTYGNNGALDFKIYSADGVQQSAGTAYTPSGTTSILWEVTGLETGNYLLTYIPGSTTTLTSSGVLVTGGGQVSSIGTIQGGGGAGRVVSVVNSDGTSGFVTMNTPTANRDQATLYYYSNDGVLQGSTPNAASAVNNGVVPGFQLYAGHAQGSTLLIREAPTASAANGTTLKAVLFDQAATPVVSLSTNTASINEAAGIATITATISSVAATDTIVTLKLEGTATGGGVDYSAAAPTITIQAGQLTGTTTLTAVQDTLDENDETIVVGIQSVSGGGNARAGTGQVTVTIIDDDLPPALSIADSSVQEGNTGTTAMVFTVSLGAASGKAVTVNYATADGTATAGSDYTAASGTLTFAAGETSKQITVLVIGDTITEANKTFTVNLSAPTNASVGTASATGTIIDDENPAPTLATPSPITLVDTAAADTFTNVTGSLSASDADGIAGYGITGSSAVNVSIDGATYNLSRTGSYGTLYLASSTGNYVYVPNATAIDALGAGPQSETFTVSATDSHASPATATASLVVNVTGANDAPTALALSRASVNQSAGVNALVGSLTTTDAESGQTHTYSLIAGNGTNDQHNASFDVVGAALQAKNAGALAAGTYNVFVRTDDGQGGHFDRAFTITVVDDVPPTTTLAGIGFNDTGENTTDFITNLAAQTVTATLSQGLAVGERVLASVNGGTDWADVTGSVLGTSLTWTAATFLPGIQELQLKVVDAANNSGTVGRQAYELDVTVPANPVITSAAQTRNAAPVISGTAEAGTRVTLTVGGATYTTTATGGNWSVDLATAQPNDGSLTLNDNGNNAVSVTSKDVAGNESPQTTQTLVIDSIAPLAPVISSPALTKQAAPVISGTAEVGASVTVTIGTATYTTTATAGAWSVDLGTAPTQGSLSLNTNGSNAVSVTATDPAGNDSPPATQALVIDTTPPATVFSAVTFSDDVGTDTTDLITNVTVQTIRATLSIAPIVGDKVFGSVDGLTWVDITASVVNTALTWENVSLPAGTGTLRLKVTDAAGNDSVVQDKTYVLDLVVPTTQATAASFSLLADTGAQSNDLITRTAQQDLSGQLNAALQSGEFVEVSVNGGTTWVRAQANVGDSTWTAGNLTLLPGAQSFAVRVSDIAGNHGEAISRAYVLDTGAPQFSEARVNGTSLVLSYTDTSLLDAVNLPANSAFTVTVAGDVIAVESVTIDATAGTVTLTLASAVTAGQAVTVAYTDQVGDDANAIQDLAGNDAATFAAVSVSNVTPVPPVTPPVTPPAGTMVDGVPVQVGTGSDGQQQITVPVVTPTRSEDNSTPNSTLADIAVVRNASGDALLNLGLPVGTGLTTNGPATTVSVTNAHAVLDGRIASVSGTAAQSAAAQAFLDSLPAGNQVVVQTVTITAQAAGGGPLVISAANLQNGQNTAVVIDTRALPAGTLLSLNNIDFAIIVGNARVTGGAGANIAYGDDDNQFILLGEGDDILHGAGGNDTVGSLRGNDQTFGDGGDDIVYGGTGNDTLHGGSGNDRMNGGFGFDTAVQSGVLSDYTYALDGHTVVLTHKVSGEIDRFLDVENIVFDSGRSIIVAHEAGDVATLTARVADAELIALNANRAVSGTAGNDEVTPTLGMALNINLGDGIDIVRLGGGRTDVHIDVEAGERAELTRLEDGAMLAFNKVEMLAFANGNVTVLAHNHAEAVIGRSYELLLGRNVDTGGYGFWITGIRTGVGLHDTLNRMMQSPEFTGGTLSNADFIESLYTTGLNRASDASGKAFWVGALENGVSRAQVLDGFASTTEAVATIGSTIDVTVVS</sequence>
<dbReference type="Pfam" id="PF13753">
    <property type="entry name" value="SWM_repeat"/>
    <property type="match status" value="1"/>
</dbReference>
<proteinExistence type="predicted"/>
<keyword evidence="6" id="KW-1185">Reference proteome</keyword>
<keyword evidence="1" id="KW-0732">Signal</keyword>
<dbReference type="InterPro" id="IPR003644">
    <property type="entry name" value="Calx_beta"/>
</dbReference>
<evidence type="ECO:0000256" key="1">
    <source>
        <dbReference type="ARBA" id="ARBA00022729"/>
    </source>
</evidence>
<dbReference type="GO" id="GO:0007156">
    <property type="term" value="P:homophilic cell adhesion via plasma membrane adhesion molecules"/>
    <property type="evidence" value="ECO:0007669"/>
    <property type="project" value="InterPro"/>
</dbReference>
<dbReference type="InterPro" id="IPR028059">
    <property type="entry name" value="SWM_rpt"/>
</dbReference>
<dbReference type="GO" id="GO:0016020">
    <property type="term" value="C:membrane"/>
    <property type="evidence" value="ECO:0007669"/>
    <property type="project" value="InterPro"/>
</dbReference>
<keyword evidence="2" id="KW-0677">Repeat</keyword>
<dbReference type="InterPro" id="IPR001343">
    <property type="entry name" value="Hemolysn_Ca-bd"/>
</dbReference>
<dbReference type="GO" id="GO:0007154">
    <property type="term" value="P:cell communication"/>
    <property type="evidence" value="ECO:0007669"/>
    <property type="project" value="InterPro"/>
</dbReference>
<dbReference type="InterPro" id="IPR038081">
    <property type="entry name" value="CalX-like_sf"/>
</dbReference>
<dbReference type="PROSITE" id="PS50268">
    <property type="entry name" value="CADHERIN_2"/>
    <property type="match status" value="1"/>
</dbReference>
<dbReference type="InterPro" id="IPR013783">
    <property type="entry name" value="Ig-like_fold"/>
</dbReference>
<dbReference type="SUPFAM" id="SSF51120">
    <property type="entry name" value="beta-Roll"/>
    <property type="match status" value="2"/>
</dbReference>
<evidence type="ECO:0000256" key="2">
    <source>
        <dbReference type="ARBA" id="ARBA00022737"/>
    </source>
</evidence>
<feature type="domain" description="Cadherin" evidence="4">
    <location>
        <begin position="604"/>
        <end position="728"/>
    </location>
</feature>
<keyword evidence="3" id="KW-0106">Calcium</keyword>
<organism evidence="5 6">
    <name type="scientific">Pigmentiphaga aceris</name>
    <dbReference type="NCBI Taxonomy" id="1940612"/>
    <lineage>
        <taxon>Bacteria</taxon>
        <taxon>Pseudomonadati</taxon>
        <taxon>Pseudomonadota</taxon>
        <taxon>Betaproteobacteria</taxon>
        <taxon>Burkholderiales</taxon>
        <taxon>Alcaligenaceae</taxon>
        <taxon>Pigmentiphaga</taxon>
    </lineage>
</organism>
<dbReference type="InterPro" id="IPR002126">
    <property type="entry name" value="Cadherin-like_dom"/>
</dbReference>
<evidence type="ECO:0000313" key="6">
    <source>
        <dbReference type="Proteomes" id="UP000325161"/>
    </source>
</evidence>
<dbReference type="OrthoDB" id="8884718at2"/>
<dbReference type="NCBIfam" id="NF033510">
    <property type="entry name" value="Ca_tandemer"/>
    <property type="match status" value="2"/>
</dbReference>
<dbReference type="SMART" id="SM00237">
    <property type="entry name" value="Calx_beta"/>
    <property type="match status" value="2"/>
</dbReference>
<dbReference type="RefSeq" id="WP_148812076.1">
    <property type="nucleotide sequence ID" value="NZ_CP043046.1"/>
</dbReference>
<evidence type="ECO:0000313" key="5">
    <source>
        <dbReference type="EMBL" id="QEI04609.1"/>
    </source>
</evidence>
<dbReference type="EMBL" id="CP043046">
    <property type="protein sequence ID" value="QEI04609.1"/>
    <property type="molecule type" value="Genomic_DNA"/>
</dbReference>
<name>A0A5C0AR71_9BURK</name>
<dbReference type="Pfam" id="PF03160">
    <property type="entry name" value="Calx-beta"/>
    <property type="match status" value="2"/>
</dbReference>
<dbReference type="Pfam" id="PF00353">
    <property type="entry name" value="HemolysinCabind"/>
    <property type="match status" value="2"/>
</dbReference>
<gene>
    <name evidence="5" type="ORF">FXN63_01225</name>
</gene>
<reference evidence="5 6" key="1">
    <citation type="submission" date="2019-08" db="EMBL/GenBank/DDBJ databases">
        <title>Amphibian skin-associated Pigmentiphaga: genome sequence and occurrence across geography and hosts.</title>
        <authorList>
            <person name="Bletz M.C."/>
            <person name="Bunk B."/>
            <person name="Sproeer C."/>
            <person name="Biwer P."/>
            <person name="Reiter S."/>
            <person name="Rabemananjara F.C.E."/>
            <person name="Schulz S."/>
            <person name="Overmann J."/>
            <person name="Vences M."/>
        </authorList>
    </citation>
    <scope>NUCLEOTIDE SEQUENCE [LARGE SCALE GENOMIC DNA]</scope>
    <source>
        <strain evidence="5 6">Mada1488</strain>
    </source>
</reference>
<dbReference type="Proteomes" id="UP000325161">
    <property type="component" value="Chromosome"/>
</dbReference>
<evidence type="ECO:0000259" key="4">
    <source>
        <dbReference type="PROSITE" id="PS50268"/>
    </source>
</evidence>